<dbReference type="Gene3D" id="3.90.226.10">
    <property type="entry name" value="2-enoyl-CoA Hydratase, Chain A, domain 1"/>
    <property type="match status" value="1"/>
</dbReference>
<dbReference type="GeneID" id="68358593"/>
<dbReference type="PANTHER" id="PTHR37049:SF4">
    <property type="entry name" value="RHODANESE DOMAIN-CONTAINING PROTEIN"/>
    <property type="match status" value="1"/>
</dbReference>
<proteinExistence type="predicted"/>
<dbReference type="SUPFAM" id="SSF52096">
    <property type="entry name" value="ClpP/crotonase"/>
    <property type="match status" value="1"/>
</dbReference>
<dbReference type="Pfam" id="PF23658">
    <property type="entry name" value="PDZ_CPAF_rel"/>
    <property type="match status" value="1"/>
</dbReference>
<name>A0A9P8MUZ6_9HYPO</name>
<feature type="domain" description="CPAF-like PDZ" evidence="2">
    <location>
        <begin position="139"/>
        <end position="250"/>
    </location>
</feature>
<dbReference type="AlphaFoldDB" id="A0A9P8MUZ6"/>
<organism evidence="3 4">
    <name type="scientific">Hirsutella rhossiliensis</name>
    <dbReference type="NCBI Taxonomy" id="111463"/>
    <lineage>
        <taxon>Eukaryota</taxon>
        <taxon>Fungi</taxon>
        <taxon>Dikarya</taxon>
        <taxon>Ascomycota</taxon>
        <taxon>Pezizomycotina</taxon>
        <taxon>Sordariomycetes</taxon>
        <taxon>Hypocreomycetidae</taxon>
        <taxon>Hypocreales</taxon>
        <taxon>Ophiocordycipitaceae</taxon>
        <taxon>Hirsutella</taxon>
    </lineage>
</organism>
<dbReference type="EMBL" id="JAIZPD010000012">
    <property type="protein sequence ID" value="KAH0959682.1"/>
    <property type="molecule type" value="Genomic_DNA"/>
</dbReference>
<dbReference type="RefSeq" id="XP_044717195.1">
    <property type="nucleotide sequence ID" value="XM_044867935.1"/>
</dbReference>
<reference evidence="3" key="1">
    <citation type="submission" date="2021-09" db="EMBL/GenBank/DDBJ databases">
        <title>A high-quality genome of the endoparasitic fungus Hirsutella rhossiliensis with a comparison of Hirsutella genomes reveals transposable elements contributing to genome size variation.</title>
        <authorList>
            <person name="Lin R."/>
            <person name="Jiao Y."/>
            <person name="Sun X."/>
            <person name="Ling J."/>
            <person name="Xie B."/>
            <person name="Cheng X."/>
        </authorList>
    </citation>
    <scope>NUCLEOTIDE SEQUENCE</scope>
    <source>
        <strain evidence="3">HR02</strain>
    </source>
</reference>
<gene>
    <name evidence="3" type="ORF">HRG_09464</name>
</gene>
<evidence type="ECO:0000256" key="1">
    <source>
        <dbReference type="SAM" id="SignalP"/>
    </source>
</evidence>
<sequence length="634" mass="69206">MRILVTLAQYALPALALAHRRQSTNGTSLDPCGLVGEYFDYVAGQLGNQTSQAVRPGQLAQDCLLSFPYDRDFANKTIRELRKYVEFRSSLELLKNPPKTYMSRAVDIFDLDLQRLFTSAHDSHFDYKPCSLGLFYSSQHGAHLVSVSKNGLDLPDLYLYSDISSSRGSVNASPIASINAQGAMQYVETASAASVEQDPDARWNSLMMNKAGRPSGLAVTSLWPGANQTTIALRDGSVKVFDTVASLSLNISSTAFTTSRHVFDATCGSPSFLASLNADSDDEGPFQTGPEGYPEPRIRDDLNQILGFDLDSETVVMRIPTFGRSNNSATVAKKATEIITQAKASGRSKLIVDVSGNNGGEQNRYFNNFSLLFPDPFPYDALRIRRSDSTAIMAKFLESPSANDSNTNVSLNYQDFLRPDRQRGFSSLAEFLGEEEISGTKLTALHTVNFTKESTAERPIRGHGAALGDINKTLGYGPEDVLIITDGYCHLSCAAFVDLLSHIAKVRTVVFGGRPQLGPIQGIRGVRGGNVVQFSALAELAREVVSTEATNHTTTNLTGDWFTDADRELAKTKLPGFDASFGLARSVNFQNKYYMDNGNLFLQFDYQSAECRLFFTADNVNSPATAWAAAKKAI</sequence>
<feature type="signal peptide" evidence="1">
    <location>
        <begin position="1"/>
        <end position="18"/>
    </location>
</feature>
<keyword evidence="1" id="KW-0732">Signal</keyword>
<keyword evidence="4" id="KW-1185">Reference proteome</keyword>
<dbReference type="OrthoDB" id="27214at2759"/>
<dbReference type="PANTHER" id="PTHR37049">
    <property type="entry name" value="PEPTIDASE S41 FAMILY PROTEIN"/>
    <property type="match status" value="1"/>
</dbReference>
<dbReference type="InterPro" id="IPR052766">
    <property type="entry name" value="S41A_metabolite_peptidase"/>
</dbReference>
<dbReference type="InterPro" id="IPR056186">
    <property type="entry name" value="PDZ_CPAF-rel"/>
</dbReference>
<feature type="chain" id="PRO_5040153259" evidence="1">
    <location>
        <begin position="19"/>
        <end position="634"/>
    </location>
</feature>
<evidence type="ECO:0000259" key="2">
    <source>
        <dbReference type="Pfam" id="PF23658"/>
    </source>
</evidence>
<dbReference type="InterPro" id="IPR029045">
    <property type="entry name" value="ClpP/crotonase-like_dom_sf"/>
</dbReference>
<dbReference type="Proteomes" id="UP000824596">
    <property type="component" value="Unassembled WGS sequence"/>
</dbReference>
<evidence type="ECO:0000313" key="4">
    <source>
        <dbReference type="Proteomes" id="UP000824596"/>
    </source>
</evidence>
<protein>
    <submittedName>
        <fullName evidence="3">Peptidase S41 family protein ustP</fullName>
    </submittedName>
</protein>
<accession>A0A9P8MUZ6</accession>
<comment type="caution">
    <text evidence="3">The sequence shown here is derived from an EMBL/GenBank/DDBJ whole genome shotgun (WGS) entry which is preliminary data.</text>
</comment>
<evidence type="ECO:0000313" key="3">
    <source>
        <dbReference type="EMBL" id="KAH0959682.1"/>
    </source>
</evidence>